<dbReference type="PANTHER" id="PTHR43798:SF31">
    <property type="entry name" value="AB HYDROLASE SUPERFAMILY PROTEIN YCLE"/>
    <property type="match status" value="1"/>
</dbReference>
<evidence type="ECO:0000313" key="4">
    <source>
        <dbReference type="Proteomes" id="UP000308697"/>
    </source>
</evidence>
<evidence type="ECO:0000259" key="2">
    <source>
        <dbReference type="Pfam" id="PF12697"/>
    </source>
</evidence>
<dbReference type="GO" id="GO:0016787">
    <property type="term" value="F:hydrolase activity"/>
    <property type="evidence" value="ECO:0007669"/>
    <property type="project" value="UniProtKB-KW"/>
</dbReference>
<dbReference type="EMBL" id="SUMB01000012">
    <property type="protein sequence ID" value="TJZ44555.1"/>
    <property type="molecule type" value="Genomic_DNA"/>
</dbReference>
<protein>
    <submittedName>
        <fullName evidence="3">Alpha/beta hydrolase</fullName>
    </submittedName>
</protein>
<organism evidence="3 4">
    <name type="scientific">Streptomyces piniterrae</name>
    <dbReference type="NCBI Taxonomy" id="2571125"/>
    <lineage>
        <taxon>Bacteria</taxon>
        <taxon>Bacillati</taxon>
        <taxon>Actinomycetota</taxon>
        <taxon>Actinomycetes</taxon>
        <taxon>Kitasatosporales</taxon>
        <taxon>Streptomycetaceae</taxon>
        <taxon>Streptomyces</taxon>
    </lineage>
</organism>
<dbReference type="InterPro" id="IPR029058">
    <property type="entry name" value="AB_hydrolase_fold"/>
</dbReference>
<reference evidence="3 4" key="1">
    <citation type="submission" date="2019-04" db="EMBL/GenBank/DDBJ databases">
        <title>Streptomyces piniterrae sp. nov., a heliquinomycin-producing actinomycete isolated from rhizosphere soil of Pinus yunnanensis.</title>
        <authorList>
            <person name="Zhuang X."/>
            <person name="Zhao J."/>
        </authorList>
    </citation>
    <scope>NUCLEOTIDE SEQUENCE [LARGE SCALE GENOMIC DNA]</scope>
    <source>
        <strain evidence="4">jys28</strain>
    </source>
</reference>
<dbReference type="GO" id="GO:0016020">
    <property type="term" value="C:membrane"/>
    <property type="evidence" value="ECO:0007669"/>
    <property type="project" value="TreeGrafter"/>
</dbReference>
<keyword evidence="4" id="KW-1185">Reference proteome</keyword>
<dbReference type="Proteomes" id="UP000308697">
    <property type="component" value="Unassembled WGS sequence"/>
</dbReference>
<dbReference type="PANTHER" id="PTHR43798">
    <property type="entry name" value="MONOACYLGLYCEROL LIPASE"/>
    <property type="match status" value="1"/>
</dbReference>
<gene>
    <name evidence="3" type="ORF">FCH28_29935</name>
</gene>
<feature type="domain" description="AB hydrolase-1" evidence="2">
    <location>
        <begin position="14"/>
        <end position="232"/>
    </location>
</feature>
<dbReference type="OrthoDB" id="5495375at2"/>
<dbReference type="Gene3D" id="3.40.50.1820">
    <property type="entry name" value="alpha/beta hydrolase"/>
    <property type="match status" value="1"/>
</dbReference>
<proteinExistence type="predicted"/>
<accession>A0A4U0MU83</accession>
<dbReference type="InterPro" id="IPR050266">
    <property type="entry name" value="AB_hydrolase_sf"/>
</dbReference>
<dbReference type="InterPro" id="IPR000073">
    <property type="entry name" value="AB_hydrolase_1"/>
</dbReference>
<keyword evidence="1 3" id="KW-0378">Hydrolase</keyword>
<dbReference type="SUPFAM" id="SSF53474">
    <property type="entry name" value="alpha/beta-Hydrolases"/>
    <property type="match status" value="1"/>
</dbReference>
<evidence type="ECO:0000313" key="3">
    <source>
        <dbReference type="EMBL" id="TJZ44555.1"/>
    </source>
</evidence>
<sequence length="265" mass="27306">MDPTAPHDEAPPPIVFVHGMRVSGTMWHPVIEHIGNRHPTAAPDLPGHGARRGEPFTMAGAVRAVDGAIDALGGRALVVGLSLGGYVSIATAASHPDRVLGVVAMGCTSLPRGLFGAAFRGAGRAAAACPEAANRLSAFGFRRTLPRPTAEAMISGGLASEVIPGVVDAVADMNPLASLAAYPGPVWLVNGGRDHFRRHERLFLRACRDGRLAVRPGCGHVTSLSDTAAVARTVLDAAAVVRAGVDRVPTPEGAADRARALEAGR</sequence>
<dbReference type="AlphaFoldDB" id="A0A4U0MU83"/>
<name>A0A4U0MU83_9ACTN</name>
<dbReference type="Pfam" id="PF12697">
    <property type="entry name" value="Abhydrolase_6"/>
    <property type="match status" value="1"/>
</dbReference>
<comment type="caution">
    <text evidence="3">The sequence shown here is derived from an EMBL/GenBank/DDBJ whole genome shotgun (WGS) entry which is preliminary data.</text>
</comment>
<evidence type="ECO:0000256" key="1">
    <source>
        <dbReference type="ARBA" id="ARBA00022801"/>
    </source>
</evidence>
<dbReference type="RefSeq" id="WP_136743314.1">
    <property type="nucleotide sequence ID" value="NZ_SUMB01000012.1"/>
</dbReference>
<dbReference type="PRINTS" id="PR00111">
    <property type="entry name" value="ABHYDROLASE"/>
</dbReference>